<dbReference type="AlphaFoldDB" id="A0A7W8HIM0"/>
<evidence type="ECO:0000313" key="3">
    <source>
        <dbReference type="Proteomes" id="UP000532440"/>
    </source>
</evidence>
<dbReference type="Pfam" id="PF13560">
    <property type="entry name" value="HTH_31"/>
    <property type="match status" value="1"/>
</dbReference>
<feature type="region of interest" description="Disordered" evidence="1">
    <location>
        <begin position="91"/>
        <end position="126"/>
    </location>
</feature>
<organism evidence="2 3">
    <name type="scientific">Quisquiliibacterium transsilvanicum</name>
    <dbReference type="NCBI Taxonomy" id="1549638"/>
    <lineage>
        <taxon>Bacteria</taxon>
        <taxon>Pseudomonadati</taxon>
        <taxon>Pseudomonadota</taxon>
        <taxon>Betaproteobacteria</taxon>
        <taxon>Burkholderiales</taxon>
        <taxon>Burkholderiaceae</taxon>
        <taxon>Quisquiliibacterium</taxon>
    </lineage>
</organism>
<dbReference type="EMBL" id="JACHGB010000005">
    <property type="protein sequence ID" value="MBB5272735.1"/>
    <property type="molecule type" value="Genomic_DNA"/>
</dbReference>
<accession>A0A7W8HIM0</accession>
<reference evidence="2 3" key="1">
    <citation type="submission" date="2020-08" db="EMBL/GenBank/DDBJ databases">
        <title>Genomic Encyclopedia of Type Strains, Phase IV (KMG-IV): sequencing the most valuable type-strain genomes for metagenomic binning, comparative biology and taxonomic classification.</title>
        <authorList>
            <person name="Goeker M."/>
        </authorList>
    </citation>
    <scope>NUCLEOTIDE SEQUENCE [LARGE SCALE GENOMIC DNA]</scope>
    <source>
        <strain evidence="2 3">DSM 29781</strain>
    </source>
</reference>
<name>A0A7W8HIM0_9BURK</name>
<evidence type="ECO:0000256" key="1">
    <source>
        <dbReference type="SAM" id="MobiDB-lite"/>
    </source>
</evidence>
<proteinExistence type="predicted"/>
<dbReference type="InterPro" id="IPR010982">
    <property type="entry name" value="Lambda_DNA-bd_dom_sf"/>
</dbReference>
<sequence>MSKASLALISLPPEVAGSLVTLGERLAVARLRRRESQKQWAARLGVSVPTLIRMERGDPSVRMGVYATALWLAGMSGDLADLADPAKDQQALEADVRKASRLRAARTRTSSSGPAPRSGRAQGDPG</sequence>
<protein>
    <submittedName>
        <fullName evidence="2">Transcriptional regulator with XRE-family HTH domain</fullName>
    </submittedName>
</protein>
<comment type="caution">
    <text evidence="2">The sequence shown here is derived from an EMBL/GenBank/DDBJ whole genome shotgun (WGS) entry which is preliminary data.</text>
</comment>
<evidence type="ECO:0000313" key="2">
    <source>
        <dbReference type="EMBL" id="MBB5272735.1"/>
    </source>
</evidence>
<dbReference type="Gene3D" id="1.10.260.40">
    <property type="entry name" value="lambda repressor-like DNA-binding domains"/>
    <property type="match status" value="1"/>
</dbReference>
<dbReference type="Proteomes" id="UP000532440">
    <property type="component" value="Unassembled WGS sequence"/>
</dbReference>
<dbReference type="SUPFAM" id="SSF47413">
    <property type="entry name" value="lambda repressor-like DNA-binding domains"/>
    <property type="match status" value="1"/>
</dbReference>
<gene>
    <name evidence="2" type="ORF">HNQ70_002758</name>
</gene>
<dbReference type="GO" id="GO:0003677">
    <property type="term" value="F:DNA binding"/>
    <property type="evidence" value="ECO:0007669"/>
    <property type="project" value="InterPro"/>
</dbReference>
<dbReference type="RefSeq" id="WP_183968542.1">
    <property type="nucleotide sequence ID" value="NZ_BAABEW010000012.1"/>
</dbReference>
<keyword evidence="3" id="KW-1185">Reference proteome</keyword>